<evidence type="ECO:0000313" key="4">
    <source>
        <dbReference type="Proteomes" id="UP000663828"/>
    </source>
</evidence>
<proteinExistence type="predicted"/>
<evidence type="ECO:0000313" key="2">
    <source>
        <dbReference type="EMBL" id="CAF0772932.1"/>
    </source>
</evidence>
<dbReference type="OrthoDB" id="9982892at2759"/>
<dbReference type="EMBL" id="CAJNOR010000048">
    <property type="protein sequence ID" value="CAF0772932.1"/>
    <property type="molecule type" value="Genomic_DNA"/>
</dbReference>
<evidence type="ECO:0000313" key="5">
    <source>
        <dbReference type="Proteomes" id="UP000663852"/>
    </source>
</evidence>
<accession>A0A814XHY5</accession>
<protein>
    <submittedName>
        <fullName evidence="3">Uncharacterized protein</fullName>
    </submittedName>
</protein>
<reference evidence="3" key="1">
    <citation type="submission" date="2021-02" db="EMBL/GenBank/DDBJ databases">
        <authorList>
            <person name="Nowell W R."/>
        </authorList>
    </citation>
    <scope>NUCLEOTIDE SEQUENCE</scope>
</reference>
<keyword evidence="4" id="KW-1185">Reference proteome</keyword>
<gene>
    <name evidence="3" type="ORF">EDS130_LOCUS26188</name>
    <name evidence="2" type="ORF">XAT740_LOCUS1550</name>
</gene>
<evidence type="ECO:0000313" key="3">
    <source>
        <dbReference type="EMBL" id="CAF1216755.1"/>
    </source>
</evidence>
<dbReference type="Proteomes" id="UP000663828">
    <property type="component" value="Unassembled WGS sequence"/>
</dbReference>
<evidence type="ECO:0000256" key="1">
    <source>
        <dbReference type="SAM" id="MobiDB-lite"/>
    </source>
</evidence>
<dbReference type="AlphaFoldDB" id="A0A814XHY5"/>
<dbReference type="EMBL" id="CAJNOJ010000158">
    <property type="protein sequence ID" value="CAF1216755.1"/>
    <property type="molecule type" value="Genomic_DNA"/>
</dbReference>
<feature type="compositionally biased region" description="Basic and acidic residues" evidence="1">
    <location>
        <begin position="109"/>
        <end position="119"/>
    </location>
</feature>
<name>A0A814XHY5_ADIRI</name>
<feature type="region of interest" description="Disordered" evidence="1">
    <location>
        <begin position="85"/>
        <end position="119"/>
    </location>
</feature>
<feature type="compositionally biased region" description="Basic residues" evidence="1">
    <location>
        <begin position="91"/>
        <end position="102"/>
    </location>
</feature>
<comment type="caution">
    <text evidence="3">The sequence shown here is derived from an EMBL/GenBank/DDBJ whole genome shotgun (WGS) entry which is preliminary data.</text>
</comment>
<sequence>MSSNRLSTFGERLQSLSDSFYSTILQDSKQESKFQVKNAQQLENLTKTHSTEQNHDDFTFDQCSISHLTSNDDFSFTFHSIEQSKLQGNKSRQKHQISRIKHTSTPYSTHEDRSIKKSEDETVVVEETHRPSSLSSPSSQPIIIGYYPVVTYQPVCVPPAIYLSKEQIQSQINDYSTLTKVTPLKKR</sequence>
<dbReference type="Proteomes" id="UP000663852">
    <property type="component" value="Unassembled WGS sequence"/>
</dbReference>
<organism evidence="3 5">
    <name type="scientific">Adineta ricciae</name>
    <name type="common">Rotifer</name>
    <dbReference type="NCBI Taxonomy" id="249248"/>
    <lineage>
        <taxon>Eukaryota</taxon>
        <taxon>Metazoa</taxon>
        <taxon>Spiralia</taxon>
        <taxon>Gnathifera</taxon>
        <taxon>Rotifera</taxon>
        <taxon>Eurotatoria</taxon>
        <taxon>Bdelloidea</taxon>
        <taxon>Adinetida</taxon>
        <taxon>Adinetidae</taxon>
        <taxon>Adineta</taxon>
    </lineage>
</organism>